<evidence type="ECO:0000313" key="2">
    <source>
        <dbReference type="Proteomes" id="UP000783588"/>
    </source>
</evidence>
<keyword evidence="1" id="KW-0808">Transferase</keyword>
<keyword evidence="2" id="KW-1185">Reference proteome</keyword>
<keyword evidence="1" id="KW-0328">Glycosyltransferase</keyword>
<evidence type="ECO:0000313" key="1">
    <source>
        <dbReference type="EMBL" id="MBU5489518.1"/>
    </source>
</evidence>
<dbReference type="EMBL" id="JAHLQI010000001">
    <property type="protein sequence ID" value="MBU5489518.1"/>
    <property type="molecule type" value="Genomic_DNA"/>
</dbReference>
<dbReference type="GO" id="GO:0016757">
    <property type="term" value="F:glycosyltransferase activity"/>
    <property type="evidence" value="ECO:0007669"/>
    <property type="project" value="UniProtKB-KW"/>
</dbReference>
<protein>
    <submittedName>
        <fullName evidence="1">Orotate phosphoribosyltransferase</fullName>
    </submittedName>
</protein>
<dbReference type="Proteomes" id="UP000783588">
    <property type="component" value="Unassembled WGS sequence"/>
</dbReference>
<comment type="caution">
    <text evidence="1">The sequence shown here is derived from an EMBL/GenBank/DDBJ whole genome shotgun (WGS) entry which is preliminary data.</text>
</comment>
<organism evidence="1 2">
    <name type="scientific">Butyricicoccus intestinisimiae</name>
    <dbReference type="NCBI Taxonomy" id="2841509"/>
    <lineage>
        <taxon>Bacteria</taxon>
        <taxon>Bacillati</taxon>
        <taxon>Bacillota</taxon>
        <taxon>Clostridia</taxon>
        <taxon>Eubacteriales</taxon>
        <taxon>Butyricicoccaceae</taxon>
        <taxon>Butyricicoccus</taxon>
    </lineage>
</organism>
<name>A0ABS6EPA6_9FIRM</name>
<gene>
    <name evidence="1" type="ORF">KQI75_02550</name>
</gene>
<sequence length="215" mass="23888">MEKLHTRMVQFSSNKFGNIVPIQAIPGHFVTSHSHVNYFIDLTMLKSSQEDAQKCAHALANQYKDIDSIDTIICLDGTGIIGAFLSVELQKKTPASEHKKIYVICPECANNGQMFFRENVEPMVCEKNVILLMATVTTGISIRRGMECIEYYGGNLKSVCTIFSAVADVDGIAVHNIFTADDIPGYASYQRRDCPFCKNNTPIEALVNSYGYSQL</sequence>
<accession>A0ABS6EPA6</accession>
<proteinExistence type="predicted"/>
<dbReference type="RefSeq" id="WP_216469111.1">
    <property type="nucleotide sequence ID" value="NZ_JAHLQI010000001.1"/>
</dbReference>
<reference evidence="1 2" key="1">
    <citation type="submission" date="2021-06" db="EMBL/GenBank/DDBJ databases">
        <authorList>
            <person name="Sun Q."/>
            <person name="Li D."/>
        </authorList>
    </citation>
    <scope>NUCLEOTIDE SEQUENCE [LARGE SCALE GENOMIC DNA]</scope>
    <source>
        <strain evidence="1 2">MSJd-7</strain>
    </source>
</reference>